<name>A0A202BDA6_CHRVL</name>
<dbReference type="InterPro" id="IPR021508">
    <property type="entry name" value="Gp17-like"/>
</dbReference>
<keyword evidence="3" id="KW-1185">Reference proteome</keyword>
<evidence type="ECO:0008006" key="4">
    <source>
        <dbReference type="Google" id="ProtNLM"/>
    </source>
</evidence>
<protein>
    <recommendedName>
        <fullName evidence="4">DUF3168 domain-containing protein</fullName>
    </recommendedName>
</protein>
<dbReference type="Pfam" id="PF11367">
    <property type="entry name" value="Tail_completion_gp17"/>
    <property type="match status" value="1"/>
</dbReference>
<evidence type="ECO:0000313" key="3">
    <source>
        <dbReference type="Proteomes" id="UP000196342"/>
    </source>
</evidence>
<feature type="compositionally biased region" description="Basic residues" evidence="1">
    <location>
        <begin position="26"/>
        <end position="37"/>
    </location>
</feature>
<organism evidence="2 3">
    <name type="scientific">Chromobacterium violaceum</name>
    <dbReference type="NCBI Taxonomy" id="536"/>
    <lineage>
        <taxon>Bacteria</taxon>
        <taxon>Pseudomonadati</taxon>
        <taxon>Pseudomonadota</taxon>
        <taxon>Betaproteobacteria</taxon>
        <taxon>Neisseriales</taxon>
        <taxon>Chromobacteriaceae</taxon>
        <taxon>Chromobacterium</taxon>
    </lineage>
</organism>
<feature type="region of interest" description="Disordered" evidence="1">
    <location>
        <begin position="18"/>
        <end position="43"/>
    </location>
</feature>
<evidence type="ECO:0000256" key="1">
    <source>
        <dbReference type="SAM" id="MobiDB-lite"/>
    </source>
</evidence>
<dbReference type="Gene3D" id="3.30.2000.30">
    <property type="match status" value="1"/>
</dbReference>
<reference evidence="2 3" key="1">
    <citation type="submission" date="2017-05" db="EMBL/GenBank/DDBJ databases">
        <title>Chromobacterium violaceum GHPS1 isolated from Hydrocarbon polluted soil in French Guiana display an awesome secondary metabolite arsenal and a battery of drug and heavy-metal-resistance and detoxification of xenobiotics proteins.</title>
        <authorList>
            <person name="Belbahri L."/>
        </authorList>
    </citation>
    <scope>NUCLEOTIDE SEQUENCE [LARGE SCALE GENOMIC DNA]</scope>
    <source>
        <strain evidence="2 3">GHPS1</strain>
    </source>
</reference>
<dbReference type="InterPro" id="IPR053745">
    <property type="entry name" value="Viral_Tail_Comp_sf"/>
</dbReference>
<accession>A0A202BDA6</accession>
<comment type="caution">
    <text evidence="2">The sequence shown here is derived from an EMBL/GenBank/DDBJ whole genome shotgun (WGS) entry which is preliminary data.</text>
</comment>
<dbReference type="AlphaFoldDB" id="A0A202BDA6"/>
<dbReference type="Proteomes" id="UP000196342">
    <property type="component" value="Unassembled WGS sequence"/>
</dbReference>
<sequence length="163" mass="17147">MGADQAAAGQAGVGTGQAILAPSLRRQNRRSTGRRARSNAATPAGGLNMLEEQLYSVLSPLVAGNVFPDTAPAETPLPYILYQQVGGIPVQFMEGDGSTVSPRMQITIWSDSRLQAAQLQRAAQRLLVGAPLFGTIAGGAVALHEDVLGLRGTQQDFYFKGDP</sequence>
<gene>
    <name evidence="2" type="ORF">CBW21_06085</name>
</gene>
<dbReference type="EMBL" id="NHOO01000004">
    <property type="protein sequence ID" value="OVE49449.1"/>
    <property type="molecule type" value="Genomic_DNA"/>
</dbReference>
<evidence type="ECO:0000313" key="2">
    <source>
        <dbReference type="EMBL" id="OVE49449.1"/>
    </source>
</evidence>
<proteinExistence type="predicted"/>